<evidence type="ECO:0000313" key="3">
    <source>
        <dbReference type="Proteomes" id="UP001235840"/>
    </source>
</evidence>
<dbReference type="PANTHER" id="PTHR33930">
    <property type="entry name" value="ALKYL HYDROPEROXIDE REDUCTASE AHPD"/>
    <property type="match status" value="1"/>
</dbReference>
<dbReference type="InterPro" id="IPR004675">
    <property type="entry name" value="AhpD_core"/>
</dbReference>
<gene>
    <name evidence="2" type="ORF">J2S11_000337</name>
</gene>
<name>A0ABT9VTX4_9BACI</name>
<protein>
    <submittedName>
        <fullName evidence="2">AhpD family alkylhydroperoxidase</fullName>
    </submittedName>
</protein>
<dbReference type="InterPro" id="IPR003779">
    <property type="entry name" value="CMD-like"/>
</dbReference>
<dbReference type="InterPro" id="IPR029032">
    <property type="entry name" value="AhpD-like"/>
</dbReference>
<evidence type="ECO:0000259" key="1">
    <source>
        <dbReference type="Pfam" id="PF02627"/>
    </source>
</evidence>
<dbReference type="Gene3D" id="1.20.1290.10">
    <property type="entry name" value="AhpD-like"/>
    <property type="match status" value="1"/>
</dbReference>
<organism evidence="2 3">
    <name type="scientific">Caldalkalibacillus horti</name>
    <dbReference type="NCBI Taxonomy" id="77523"/>
    <lineage>
        <taxon>Bacteria</taxon>
        <taxon>Bacillati</taxon>
        <taxon>Bacillota</taxon>
        <taxon>Bacilli</taxon>
        <taxon>Bacillales</taxon>
        <taxon>Bacillaceae</taxon>
        <taxon>Caldalkalibacillus</taxon>
    </lineage>
</organism>
<reference evidence="2 3" key="1">
    <citation type="submission" date="2023-07" db="EMBL/GenBank/DDBJ databases">
        <title>Genomic Encyclopedia of Type Strains, Phase IV (KMG-IV): sequencing the most valuable type-strain genomes for metagenomic binning, comparative biology and taxonomic classification.</title>
        <authorList>
            <person name="Goeker M."/>
        </authorList>
    </citation>
    <scope>NUCLEOTIDE SEQUENCE [LARGE SCALE GENOMIC DNA]</scope>
    <source>
        <strain evidence="2 3">DSM 12751</strain>
    </source>
</reference>
<dbReference type="PANTHER" id="PTHR33930:SF2">
    <property type="entry name" value="BLR3452 PROTEIN"/>
    <property type="match status" value="1"/>
</dbReference>
<dbReference type="Proteomes" id="UP001235840">
    <property type="component" value="Unassembled WGS sequence"/>
</dbReference>
<keyword evidence="3" id="KW-1185">Reference proteome</keyword>
<dbReference type="EMBL" id="JAUSTY010000001">
    <property type="protein sequence ID" value="MDQ0164438.1"/>
    <property type="molecule type" value="Genomic_DNA"/>
</dbReference>
<comment type="caution">
    <text evidence="2">The sequence shown here is derived from an EMBL/GenBank/DDBJ whole genome shotgun (WGS) entry which is preliminary data.</text>
</comment>
<proteinExistence type="predicted"/>
<evidence type="ECO:0000313" key="2">
    <source>
        <dbReference type="EMBL" id="MDQ0164438.1"/>
    </source>
</evidence>
<dbReference type="SUPFAM" id="SSF69118">
    <property type="entry name" value="AhpD-like"/>
    <property type="match status" value="1"/>
</dbReference>
<dbReference type="RefSeq" id="WP_307390023.1">
    <property type="nucleotide sequence ID" value="NZ_BAAADK010000021.1"/>
</dbReference>
<sequence>MQEEYMESEVELWIQDYKEGLGQFEEKLPSIARSYMDFTGACFAAGDIDQKMKQLMALGISLYAQDEYCIVYHTNEAIHHGATEQEILEVIGVCAAIGGGAVMSQGVTLVQDCLAQLNTKH</sequence>
<accession>A0ABT9VTX4</accession>
<dbReference type="NCBIfam" id="TIGR00778">
    <property type="entry name" value="ahpD_dom"/>
    <property type="match status" value="1"/>
</dbReference>
<dbReference type="Pfam" id="PF02627">
    <property type="entry name" value="CMD"/>
    <property type="match status" value="1"/>
</dbReference>
<feature type="domain" description="Carboxymuconolactone decarboxylase-like" evidence="1">
    <location>
        <begin position="29"/>
        <end position="111"/>
    </location>
</feature>